<evidence type="ECO:0000256" key="1">
    <source>
        <dbReference type="SAM" id="SignalP"/>
    </source>
</evidence>
<dbReference type="STRING" id="312017.Q22B72"/>
<dbReference type="GO" id="GO:0006629">
    <property type="term" value="P:lipid metabolic process"/>
    <property type="evidence" value="ECO:0007669"/>
    <property type="project" value="InterPro"/>
</dbReference>
<dbReference type="InterPro" id="IPR003386">
    <property type="entry name" value="LACT/PDAT_acylTrfase"/>
</dbReference>
<accession>Q22B72</accession>
<feature type="signal peptide" evidence="1">
    <location>
        <begin position="1"/>
        <end position="23"/>
    </location>
</feature>
<keyword evidence="3" id="KW-1185">Reference proteome</keyword>
<evidence type="ECO:0000313" key="3">
    <source>
        <dbReference type="Proteomes" id="UP000009168"/>
    </source>
</evidence>
<keyword evidence="2" id="KW-0808">Transferase</keyword>
<protein>
    <submittedName>
        <fullName evidence="2">Lecithin-cholesterol acyltransferase</fullName>
    </submittedName>
</protein>
<keyword evidence="2" id="KW-0012">Acyltransferase</keyword>
<dbReference type="Pfam" id="PF02450">
    <property type="entry name" value="LCAT"/>
    <property type="match status" value="1"/>
</dbReference>
<dbReference type="KEGG" id="tet:TTHERM_01109830"/>
<dbReference type="PANTHER" id="PTHR11440">
    <property type="entry name" value="LECITHIN-CHOLESTEROL ACYLTRANSFERASE-RELATED"/>
    <property type="match status" value="1"/>
</dbReference>
<dbReference type="OMA" id="AHICTNG"/>
<dbReference type="ESTHER" id="tetts-q22b72">
    <property type="family name" value="PC-sterol_acyltransferase"/>
</dbReference>
<dbReference type="GO" id="GO:0008374">
    <property type="term" value="F:O-acyltransferase activity"/>
    <property type="evidence" value="ECO:0007669"/>
    <property type="project" value="InterPro"/>
</dbReference>
<organism evidence="2 3">
    <name type="scientific">Tetrahymena thermophila (strain SB210)</name>
    <dbReference type="NCBI Taxonomy" id="312017"/>
    <lineage>
        <taxon>Eukaryota</taxon>
        <taxon>Sar</taxon>
        <taxon>Alveolata</taxon>
        <taxon>Ciliophora</taxon>
        <taxon>Intramacronucleata</taxon>
        <taxon>Oligohymenophorea</taxon>
        <taxon>Hymenostomatida</taxon>
        <taxon>Tetrahymenina</taxon>
        <taxon>Tetrahymenidae</taxon>
        <taxon>Tetrahymena</taxon>
    </lineage>
</organism>
<dbReference type="AlphaFoldDB" id="Q22B72"/>
<dbReference type="SUPFAM" id="SSF53474">
    <property type="entry name" value="alpha/beta-Hydrolases"/>
    <property type="match status" value="1"/>
</dbReference>
<dbReference type="InterPro" id="IPR029058">
    <property type="entry name" value="AB_hydrolase_fold"/>
</dbReference>
<gene>
    <name evidence="2" type="ORF">TTHERM_01109830</name>
</gene>
<evidence type="ECO:0000313" key="2">
    <source>
        <dbReference type="EMBL" id="EAR82529.1"/>
    </source>
</evidence>
<dbReference type="OrthoDB" id="190846at2759"/>
<dbReference type="HOGENOM" id="CLU_410213_0_0_1"/>
<feature type="chain" id="PRO_5004200809" evidence="1">
    <location>
        <begin position="24"/>
        <end position="651"/>
    </location>
</feature>
<dbReference type="InParanoid" id="Q22B72"/>
<dbReference type="RefSeq" id="XP_001030192.1">
    <property type="nucleotide sequence ID" value="XM_001030192.1"/>
</dbReference>
<reference evidence="3" key="1">
    <citation type="journal article" date="2006" name="PLoS Biol.">
        <title>Macronuclear genome sequence of the ciliate Tetrahymena thermophila, a model eukaryote.</title>
        <authorList>
            <person name="Eisen J.A."/>
            <person name="Coyne R.S."/>
            <person name="Wu M."/>
            <person name="Wu D."/>
            <person name="Thiagarajan M."/>
            <person name="Wortman J.R."/>
            <person name="Badger J.H."/>
            <person name="Ren Q."/>
            <person name="Amedeo P."/>
            <person name="Jones K.M."/>
            <person name="Tallon L.J."/>
            <person name="Delcher A.L."/>
            <person name="Salzberg S.L."/>
            <person name="Silva J.C."/>
            <person name="Haas B.J."/>
            <person name="Majoros W.H."/>
            <person name="Farzad M."/>
            <person name="Carlton J.M."/>
            <person name="Smith R.K. Jr."/>
            <person name="Garg J."/>
            <person name="Pearlman R.E."/>
            <person name="Karrer K.M."/>
            <person name="Sun L."/>
            <person name="Manning G."/>
            <person name="Elde N.C."/>
            <person name="Turkewitz A.P."/>
            <person name="Asai D.J."/>
            <person name="Wilkes D.E."/>
            <person name="Wang Y."/>
            <person name="Cai H."/>
            <person name="Collins K."/>
            <person name="Stewart B.A."/>
            <person name="Lee S.R."/>
            <person name="Wilamowska K."/>
            <person name="Weinberg Z."/>
            <person name="Ruzzo W.L."/>
            <person name="Wloga D."/>
            <person name="Gaertig J."/>
            <person name="Frankel J."/>
            <person name="Tsao C.-C."/>
            <person name="Gorovsky M.A."/>
            <person name="Keeling P.J."/>
            <person name="Waller R.F."/>
            <person name="Patron N.J."/>
            <person name="Cherry J.M."/>
            <person name="Stover N.A."/>
            <person name="Krieger C.J."/>
            <person name="del Toro C."/>
            <person name="Ryder H.F."/>
            <person name="Williamson S.C."/>
            <person name="Barbeau R.A."/>
            <person name="Hamilton E.P."/>
            <person name="Orias E."/>
        </authorList>
    </citation>
    <scope>NUCLEOTIDE SEQUENCE [LARGE SCALE GENOMIC DNA]</scope>
    <source>
        <strain evidence="3">SB210</strain>
    </source>
</reference>
<dbReference type="Gene3D" id="3.40.50.1820">
    <property type="entry name" value="alpha/beta hydrolase"/>
    <property type="match status" value="1"/>
</dbReference>
<dbReference type="eggNOG" id="KOG2369">
    <property type="taxonomic scope" value="Eukaryota"/>
</dbReference>
<dbReference type="EMBL" id="GG662565">
    <property type="protein sequence ID" value="EAR82529.1"/>
    <property type="molecule type" value="Genomic_DNA"/>
</dbReference>
<name>Q22B72_TETTS</name>
<sequence>MPSQILKIVGLVAVTILLTPVLIDNRDPDLGGIKEDFLQKFKDLEFKDNIKEFIQKNRFYCINGKNPAQLNAQEQLEEFKKGPCAPLTIMPGILGTSLQVQIDCEVLQQENPEIFANCGWSTCSSYNIFGKRPETEYRLWVGSIFSKTKLLQLKDSKCFGDLMSLNYDEKTNKLQDNKGVFVTWYGNTPKTKSKSECGANAIRDFTDDPIMKQTTESLNGFHNLIDALEQLGYQSGLSFQALPYDFRQSVAENETKRLIKSAINSLFSLTGKKSVLIAHSLGSLHTLDALTSFEQSFKDQKVKQFIAIGPPFIGAPKSFINIIGGDPSYIQNILGLQVGINFYSQTKFAYSSSSTYDLLPKNTFYEFKDEPWLKELISRIEYEKDPSKFSEAPFKSIFPERENECFDTNKLFFRSDNTCQSGLINLFEQEILNIKNQTFKSNNEDLISILNNFTLDDASKYIKLYNKSLKAEGLNKLKNPGVPTAIIFGGILETTISLNYNENPKDKLSVNKDFYFPESQSFTIGDGTVPTYSAITPAFKWAFEFDNQSPNSKPVKLIEYCSKHASNESFYDNTSKNGEKIYTKNSYHGIPCECQNTKSVEKCNHSCFINDKFVIGTIFEAIQTNEIAKKTKKYTLNEVLSIQSECPVLKD</sequence>
<dbReference type="GeneID" id="7840234"/>
<dbReference type="Proteomes" id="UP000009168">
    <property type="component" value="Unassembled WGS sequence"/>
</dbReference>
<proteinExistence type="predicted"/>
<keyword evidence="1" id="KW-0732">Signal</keyword>